<dbReference type="RefSeq" id="WP_173662474.1">
    <property type="nucleotide sequence ID" value="NZ_JAOUSE010000011.1"/>
</dbReference>
<protein>
    <submittedName>
        <fullName evidence="3">Acyl-CoA thioesterase</fullName>
    </submittedName>
</protein>
<dbReference type="InterPro" id="IPR050563">
    <property type="entry name" value="4-hydroxybenzoyl-CoA_TE"/>
</dbReference>
<keyword evidence="4" id="KW-1185">Reference proteome</keyword>
<evidence type="ECO:0000256" key="1">
    <source>
        <dbReference type="ARBA" id="ARBA00005953"/>
    </source>
</evidence>
<dbReference type="InterPro" id="IPR006684">
    <property type="entry name" value="YbgC/YbaW"/>
</dbReference>
<reference evidence="3 4" key="1">
    <citation type="submission" date="2022-10" db="EMBL/GenBank/DDBJ databases">
        <title>Description of Fervidibacillus gen. nov. in the family Fervidibacillaceae fam. nov. with two species, Fervidibacillus albus sp. nov., and Fervidibacillus halotolerans sp. nov., isolated from tidal flat sediments.</title>
        <authorList>
            <person name="Kwon K.K."/>
            <person name="Yang S.-H."/>
        </authorList>
    </citation>
    <scope>NUCLEOTIDE SEQUENCE [LARGE SCALE GENOMIC DNA]</scope>
    <source>
        <strain evidence="3 4">DSM 23332</strain>
    </source>
</reference>
<name>A0ABT2WE87_9BACI</name>
<dbReference type="PANTHER" id="PTHR31793:SF27">
    <property type="entry name" value="NOVEL THIOESTERASE SUPERFAMILY DOMAIN AND SAPOSIN A-TYPE DOMAIN CONTAINING PROTEIN (0610012H03RIK)"/>
    <property type="match status" value="1"/>
</dbReference>
<dbReference type="PIRSF" id="PIRSF003230">
    <property type="entry name" value="YbgC"/>
    <property type="match status" value="1"/>
</dbReference>
<gene>
    <name evidence="3" type="ORF">OEV82_05930</name>
</gene>
<accession>A0ABT2WE87</accession>
<organism evidence="3 4">
    <name type="scientific">Pallidibacillus thermolactis</name>
    <dbReference type="NCBI Taxonomy" id="251051"/>
    <lineage>
        <taxon>Bacteria</taxon>
        <taxon>Bacillati</taxon>
        <taxon>Bacillota</taxon>
        <taxon>Bacilli</taxon>
        <taxon>Bacillales</taxon>
        <taxon>Bacillaceae</taxon>
        <taxon>Pallidibacillus</taxon>
    </lineage>
</organism>
<dbReference type="Pfam" id="PF13279">
    <property type="entry name" value="4HBT_2"/>
    <property type="match status" value="1"/>
</dbReference>
<evidence type="ECO:0000256" key="2">
    <source>
        <dbReference type="ARBA" id="ARBA00022801"/>
    </source>
</evidence>
<proteinExistence type="inferred from homology"/>
<evidence type="ECO:0000313" key="4">
    <source>
        <dbReference type="Proteomes" id="UP001208656"/>
    </source>
</evidence>
<dbReference type="InterPro" id="IPR029069">
    <property type="entry name" value="HotDog_dom_sf"/>
</dbReference>
<keyword evidence="2" id="KW-0378">Hydrolase</keyword>
<dbReference type="PANTHER" id="PTHR31793">
    <property type="entry name" value="4-HYDROXYBENZOYL-COA THIOESTERASE FAMILY MEMBER"/>
    <property type="match status" value="1"/>
</dbReference>
<dbReference type="Gene3D" id="3.10.129.10">
    <property type="entry name" value="Hotdog Thioesterase"/>
    <property type="match status" value="1"/>
</dbReference>
<dbReference type="CDD" id="cd00586">
    <property type="entry name" value="4HBT"/>
    <property type="match status" value="1"/>
</dbReference>
<sequence>MYEFEIMVRFGETDAAGHVNNASYFIYFEEARIRFFEEHDFYNNSNSKKPGFILASTKCDYISQAYARDRLKIRTEVASIGNKSFTFAHEVINVKTGKLIARSTATIVTFDYEEQCSIPIPKYIREKLQAQLIEY</sequence>
<dbReference type="SUPFAM" id="SSF54637">
    <property type="entry name" value="Thioesterase/thiol ester dehydrase-isomerase"/>
    <property type="match status" value="1"/>
</dbReference>
<dbReference type="EMBL" id="JAOUSE010000011">
    <property type="protein sequence ID" value="MCU9593991.1"/>
    <property type="molecule type" value="Genomic_DNA"/>
</dbReference>
<dbReference type="Proteomes" id="UP001208656">
    <property type="component" value="Unassembled WGS sequence"/>
</dbReference>
<dbReference type="NCBIfam" id="TIGR00051">
    <property type="entry name" value="YbgC/FadM family acyl-CoA thioesterase"/>
    <property type="match status" value="1"/>
</dbReference>
<comment type="caution">
    <text evidence="3">The sequence shown here is derived from an EMBL/GenBank/DDBJ whole genome shotgun (WGS) entry which is preliminary data.</text>
</comment>
<evidence type="ECO:0000313" key="3">
    <source>
        <dbReference type="EMBL" id="MCU9593991.1"/>
    </source>
</evidence>
<comment type="similarity">
    <text evidence="1">Belongs to the 4-hydroxybenzoyl-CoA thioesterase family.</text>
</comment>